<feature type="domain" description="Amino acid transporter transmembrane" evidence="6">
    <location>
        <begin position="25"/>
        <end position="206"/>
    </location>
</feature>
<reference evidence="7" key="1">
    <citation type="submission" date="2021-01" db="EMBL/GenBank/DDBJ databases">
        <authorList>
            <person name="Corre E."/>
            <person name="Pelletier E."/>
            <person name="Niang G."/>
            <person name="Scheremetjew M."/>
            <person name="Finn R."/>
            <person name="Kale V."/>
            <person name="Holt S."/>
            <person name="Cochrane G."/>
            <person name="Meng A."/>
            <person name="Brown T."/>
            <person name="Cohen L."/>
        </authorList>
    </citation>
    <scope>NUCLEOTIDE SEQUENCE</scope>
    <source>
        <strain evidence="7">CCMP3328</strain>
    </source>
</reference>
<keyword evidence="3 5" id="KW-1133">Transmembrane helix</keyword>
<dbReference type="GO" id="GO:0016020">
    <property type="term" value="C:membrane"/>
    <property type="evidence" value="ECO:0007669"/>
    <property type="project" value="UniProtKB-SubCell"/>
</dbReference>
<evidence type="ECO:0000313" key="7">
    <source>
        <dbReference type="EMBL" id="CAD8331622.1"/>
    </source>
</evidence>
<accession>A0A7R9WRP6</accession>
<dbReference type="AlphaFoldDB" id="A0A7R9WRP6"/>
<feature type="transmembrane region" description="Helical" evidence="5">
    <location>
        <begin position="191"/>
        <end position="211"/>
    </location>
</feature>
<dbReference type="InterPro" id="IPR013057">
    <property type="entry name" value="AA_transpt_TM"/>
</dbReference>
<feature type="transmembrane region" description="Helical" evidence="5">
    <location>
        <begin position="127"/>
        <end position="143"/>
    </location>
</feature>
<organism evidence="7">
    <name type="scientific">Craspedostauros australis</name>
    <dbReference type="NCBI Taxonomy" id="1486917"/>
    <lineage>
        <taxon>Eukaryota</taxon>
        <taxon>Sar</taxon>
        <taxon>Stramenopiles</taxon>
        <taxon>Ochrophyta</taxon>
        <taxon>Bacillariophyta</taxon>
        <taxon>Bacillariophyceae</taxon>
        <taxon>Bacillariophycidae</taxon>
        <taxon>Naviculales</taxon>
        <taxon>Naviculaceae</taxon>
        <taxon>Craspedostauros</taxon>
    </lineage>
</organism>
<evidence type="ECO:0000256" key="5">
    <source>
        <dbReference type="SAM" id="Phobius"/>
    </source>
</evidence>
<feature type="transmembrane region" description="Helical" evidence="5">
    <location>
        <begin position="87"/>
        <end position="106"/>
    </location>
</feature>
<keyword evidence="2 5" id="KW-0812">Transmembrane</keyword>
<evidence type="ECO:0000256" key="3">
    <source>
        <dbReference type="ARBA" id="ARBA00022989"/>
    </source>
</evidence>
<comment type="subcellular location">
    <subcellularLocation>
        <location evidence="1">Membrane</location>
        <topology evidence="1">Multi-pass membrane protein</topology>
    </subcellularLocation>
</comment>
<dbReference type="PANTHER" id="PTHR22950">
    <property type="entry name" value="AMINO ACID TRANSPORTER"/>
    <property type="match status" value="1"/>
</dbReference>
<dbReference type="GO" id="GO:0015179">
    <property type="term" value="F:L-amino acid transmembrane transporter activity"/>
    <property type="evidence" value="ECO:0007669"/>
    <property type="project" value="TreeGrafter"/>
</dbReference>
<gene>
    <name evidence="7" type="ORF">CAUS1442_LOCUS3721</name>
</gene>
<sequence>MMATATMAMSITTTATTMTTTTTLWIMQFYNELKEKTLPNYYKVVATSFAASIGIFAWVAAIGFLTFGASANGLILNNYSTKDSLMGFSRIAVAISLVFSYPLSFVGARDGIIDLAKLKATPKTENAITLGVLGLVTVGSLLIPDVSFVLALAGATLGNALIYVFPALMFRGAIKQKGADATSRQKKEVKFALLSAVAGIAMGILGATKAIQGLGN</sequence>
<evidence type="ECO:0000256" key="4">
    <source>
        <dbReference type="ARBA" id="ARBA00023136"/>
    </source>
</evidence>
<protein>
    <recommendedName>
        <fullName evidence="6">Amino acid transporter transmembrane domain-containing protein</fullName>
    </recommendedName>
</protein>
<feature type="transmembrane region" description="Helical" evidence="5">
    <location>
        <begin position="149"/>
        <end position="170"/>
    </location>
</feature>
<dbReference type="EMBL" id="HBEF01006020">
    <property type="protein sequence ID" value="CAD8331622.1"/>
    <property type="molecule type" value="Transcribed_RNA"/>
</dbReference>
<keyword evidence="4 5" id="KW-0472">Membrane</keyword>
<proteinExistence type="predicted"/>
<feature type="transmembrane region" description="Helical" evidence="5">
    <location>
        <begin position="42"/>
        <end position="67"/>
    </location>
</feature>
<name>A0A7R9WRP6_9STRA</name>
<evidence type="ECO:0000256" key="1">
    <source>
        <dbReference type="ARBA" id="ARBA00004141"/>
    </source>
</evidence>
<dbReference type="PANTHER" id="PTHR22950:SF652">
    <property type="entry name" value="TRANSMEMBRANE AMINO ACID TRANSPORTER FAMILY PROTEIN"/>
    <property type="match status" value="1"/>
</dbReference>
<feature type="transmembrane region" description="Helical" evidence="5">
    <location>
        <begin position="6"/>
        <end position="30"/>
    </location>
</feature>
<evidence type="ECO:0000256" key="2">
    <source>
        <dbReference type="ARBA" id="ARBA00022692"/>
    </source>
</evidence>
<dbReference type="Pfam" id="PF01490">
    <property type="entry name" value="Aa_trans"/>
    <property type="match status" value="1"/>
</dbReference>
<evidence type="ECO:0000259" key="6">
    <source>
        <dbReference type="Pfam" id="PF01490"/>
    </source>
</evidence>